<dbReference type="OrthoDB" id="346259at2157"/>
<dbReference type="AlphaFoldDB" id="A0A1H3NLU6"/>
<dbReference type="RefSeq" id="WP_092735002.1">
    <property type="nucleotide sequence ID" value="NZ_FNPC01000013.1"/>
</dbReference>
<gene>
    <name evidence="2" type="ORF">SAMN05216564_11354</name>
</gene>
<accession>A0A1H3NLU6</accession>
<dbReference type="Pfam" id="PF12679">
    <property type="entry name" value="ABC2_membrane_2"/>
    <property type="match status" value="1"/>
</dbReference>
<proteinExistence type="predicted"/>
<evidence type="ECO:0000256" key="1">
    <source>
        <dbReference type="SAM" id="Phobius"/>
    </source>
</evidence>
<dbReference type="GO" id="GO:0140359">
    <property type="term" value="F:ABC-type transporter activity"/>
    <property type="evidence" value="ECO:0007669"/>
    <property type="project" value="InterPro"/>
</dbReference>
<keyword evidence="3" id="KW-1185">Reference proteome</keyword>
<feature type="transmembrane region" description="Helical" evidence="1">
    <location>
        <begin position="28"/>
        <end position="52"/>
    </location>
</feature>
<keyword evidence="1" id="KW-0812">Transmembrane</keyword>
<feature type="transmembrane region" description="Helical" evidence="1">
    <location>
        <begin position="189"/>
        <end position="209"/>
    </location>
</feature>
<feature type="transmembrane region" description="Helical" evidence="1">
    <location>
        <begin position="157"/>
        <end position="177"/>
    </location>
</feature>
<name>A0A1H3NLU6_9EURY</name>
<evidence type="ECO:0000313" key="2">
    <source>
        <dbReference type="EMBL" id="SDY89723.1"/>
    </source>
</evidence>
<protein>
    <submittedName>
        <fullName evidence="2">ABC-type transport system involved in multi-copper enzyme maturation, permease component</fullName>
    </submittedName>
</protein>
<feature type="transmembrane region" description="Helical" evidence="1">
    <location>
        <begin position="72"/>
        <end position="100"/>
    </location>
</feature>
<feature type="transmembrane region" description="Helical" evidence="1">
    <location>
        <begin position="121"/>
        <end position="151"/>
    </location>
</feature>
<sequence length="287" mass="30133">MNGRHIATVLLNIIRLEFRRHRRSRGTVGTLAGLTLFCTFWSVHNLSISAYPPDASLRNDGVFSVVAPGQNVLLLDAATSVFVGPLLLCAGVLLGVGTVTTPRAEGTLRTIQTFPYSRPSVFVGLVLSRVVVIAVVVAVLTICTVIAASLAGVQLSWAVVFGFAVLLTFHAAGGVAVGAMVSTLRTEPIAVYLLGVVAAVGLLVLGGVLSSQFIQAGLFAPRTAFHVALAGLHEDWMTLFEQALADSTGDVRPLFGSMVAGILVLCVWVVVPTLLGAVGYERGDLDR</sequence>
<dbReference type="GO" id="GO:0005886">
    <property type="term" value="C:plasma membrane"/>
    <property type="evidence" value="ECO:0007669"/>
    <property type="project" value="UniProtKB-SubCell"/>
</dbReference>
<dbReference type="Proteomes" id="UP000199079">
    <property type="component" value="Unassembled WGS sequence"/>
</dbReference>
<keyword evidence="1" id="KW-1133">Transmembrane helix</keyword>
<keyword evidence="1" id="KW-0472">Membrane</keyword>
<dbReference type="EMBL" id="FNPC01000013">
    <property type="protein sequence ID" value="SDY89723.1"/>
    <property type="molecule type" value="Genomic_DNA"/>
</dbReference>
<reference evidence="3" key="1">
    <citation type="submission" date="2016-10" db="EMBL/GenBank/DDBJ databases">
        <authorList>
            <person name="Varghese N."/>
            <person name="Submissions S."/>
        </authorList>
    </citation>
    <scope>NUCLEOTIDE SEQUENCE [LARGE SCALE GENOMIC DNA]</scope>
    <source>
        <strain evidence="3">DC30,IBRC 10041,KCTC 4046</strain>
    </source>
</reference>
<evidence type="ECO:0000313" key="3">
    <source>
        <dbReference type="Proteomes" id="UP000199079"/>
    </source>
</evidence>
<feature type="transmembrane region" description="Helical" evidence="1">
    <location>
        <begin position="254"/>
        <end position="280"/>
    </location>
</feature>
<organism evidence="2 3">
    <name type="scientific">Halopenitus persicus</name>
    <dbReference type="NCBI Taxonomy" id="1048396"/>
    <lineage>
        <taxon>Archaea</taxon>
        <taxon>Methanobacteriati</taxon>
        <taxon>Methanobacteriota</taxon>
        <taxon>Stenosarchaea group</taxon>
        <taxon>Halobacteria</taxon>
        <taxon>Halobacteriales</taxon>
        <taxon>Haloferacaceae</taxon>
        <taxon>Halopenitus</taxon>
    </lineage>
</organism>